<dbReference type="EMBL" id="JPUO02000075">
    <property type="protein sequence ID" value="OQP82243.1"/>
    <property type="molecule type" value="Genomic_DNA"/>
</dbReference>
<dbReference type="AlphaFoldDB" id="A0A1V9HH77"/>
<gene>
    <name evidence="2" type="ORF">IA54_020860</name>
</gene>
<feature type="chain" id="PRO_5010714266" description="Secreted protein" evidence="1">
    <location>
        <begin position="20"/>
        <end position="195"/>
    </location>
</feature>
<evidence type="ECO:0000313" key="2">
    <source>
        <dbReference type="EMBL" id="OQP82243.1"/>
    </source>
</evidence>
<evidence type="ECO:0000256" key="1">
    <source>
        <dbReference type="SAM" id="SignalP"/>
    </source>
</evidence>
<evidence type="ECO:0008006" key="4">
    <source>
        <dbReference type="Google" id="ProtNLM"/>
    </source>
</evidence>
<comment type="caution">
    <text evidence="2">The sequence shown here is derived from an EMBL/GenBank/DDBJ whole genome shotgun (WGS) entry which is preliminary data.</text>
</comment>
<feature type="signal peptide" evidence="1">
    <location>
        <begin position="1"/>
        <end position="19"/>
    </location>
</feature>
<reference evidence="2 3" key="2">
    <citation type="journal article" date="2017" name="Plant Pathol.">
        <title>Pathogenicity and virulence gene content of Xanthomonas strains infecting Araceae, formerly known as Xanthomonas axonopodis pv. dieffenbachiae.</title>
        <authorList>
            <person name="Constantin E.C."/>
            <person name="Haegeman A."/>
            <person name="Van Vaerenbergh J."/>
            <person name="Baeyen S."/>
            <person name="Van Malderghem C."/>
            <person name="Maes M."/>
            <person name="Cottyn B."/>
        </authorList>
    </citation>
    <scope>NUCLEOTIDE SEQUENCE [LARGE SCALE GENOMIC DNA]</scope>
    <source>
        <strain evidence="3">LMG9055</strain>
    </source>
</reference>
<reference evidence="2 3" key="1">
    <citation type="journal article" date="2016" name="Plant Pathol.">
        <title>Genetic characterization of strains named as Xanthomonas axonopodis pv. dieffenbachiae leads to a taxonomic revision of the X. axonopodis species complex.</title>
        <authorList>
            <person name="Constantin E.C."/>
            <person name="Cleenwerck I."/>
            <person name="Maes M."/>
            <person name="Baeyen S."/>
            <person name="Van Malderghem C."/>
            <person name="De Vos P."/>
            <person name="Cottyn B."/>
        </authorList>
    </citation>
    <scope>NUCLEOTIDE SEQUENCE [LARGE SCALE GENOMIC DNA]</scope>
    <source>
        <strain evidence="3">LMG9055</strain>
    </source>
</reference>
<evidence type="ECO:0000313" key="3">
    <source>
        <dbReference type="Proteomes" id="UP000050343"/>
    </source>
</evidence>
<name>A0A1V9HH77_9XANT</name>
<protein>
    <recommendedName>
        <fullName evidence="4">Secreted protein</fullName>
    </recommendedName>
</protein>
<organism evidence="2 3">
    <name type="scientific">Xanthomonas phaseoli pv. syngonii LMG 9055</name>
    <dbReference type="NCBI Taxonomy" id="1437878"/>
    <lineage>
        <taxon>Bacteria</taxon>
        <taxon>Pseudomonadati</taxon>
        <taxon>Pseudomonadota</taxon>
        <taxon>Gammaproteobacteria</taxon>
        <taxon>Lysobacterales</taxon>
        <taxon>Lysobacteraceae</taxon>
        <taxon>Xanthomonas</taxon>
    </lineage>
</organism>
<keyword evidence="1" id="KW-0732">Signal</keyword>
<dbReference type="Proteomes" id="UP000050343">
    <property type="component" value="Unassembled WGS sequence"/>
</dbReference>
<sequence>MKKLIVALFIGAAAVSAHASEYGCKVLLCLANPASNGGPKGVSECVPPIDQLYHDLSKGRPFPTCDLADGNDGSSYARQVYDPYDPCPAPLQPAARGSYVVQGQKKTGGNKPGWWGGDGSYTLSGQPQVSQSQSDYGHSSGARACVGKSVGSYTVGSYDSSDTVDVFEKVVWQPAQNPRAIDVFIDNTWQQRVRW</sequence>
<accession>A0A1V9HH77</accession>
<proteinExistence type="predicted"/>